<feature type="transmembrane region" description="Helical" evidence="7">
    <location>
        <begin position="213"/>
        <end position="231"/>
    </location>
</feature>
<feature type="transmembrane region" description="Helical" evidence="7">
    <location>
        <begin position="34"/>
        <end position="51"/>
    </location>
</feature>
<organism evidence="9 10">
    <name type="scientific">Kribbella deserti</name>
    <dbReference type="NCBI Taxonomy" id="1926257"/>
    <lineage>
        <taxon>Bacteria</taxon>
        <taxon>Bacillati</taxon>
        <taxon>Actinomycetota</taxon>
        <taxon>Actinomycetes</taxon>
        <taxon>Propionibacteriales</taxon>
        <taxon>Kribbellaceae</taxon>
        <taxon>Kribbella</taxon>
    </lineage>
</organism>
<sequence>MSERLATEVAEDEPSGRQASLWSDAWRELRHDKIFVIAALVVLVFVTMAAFPRLFTSADPRQCDLSRSLGRPSADHWFGFDLLGCDYYAQVIHGARASITIGIVVTISALVIAILLGSLAGYYGGILDALIARFTDIIFGLPFILGAIVILTVFETRGLPQVSFVLAVLGWTTMTRLVRSSVLSARDNDYVVAARALGAGDLRLLWRHILPNALAPVIVYATIYVGIVIAAEATLSFLGVGLQLPAISWGLMISDAQYRIAEAPHLLFFPGLLLSLTVLSFILMGDALRDALDPKLR</sequence>
<dbReference type="Gene3D" id="1.10.3720.10">
    <property type="entry name" value="MetI-like"/>
    <property type="match status" value="1"/>
</dbReference>
<evidence type="ECO:0000256" key="5">
    <source>
        <dbReference type="ARBA" id="ARBA00022989"/>
    </source>
</evidence>
<evidence type="ECO:0000256" key="2">
    <source>
        <dbReference type="ARBA" id="ARBA00022448"/>
    </source>
</evidence>
<dbReference type="PANTHER" id="PTHR43386">
    <property type="entry name" value="OLIGOPEPTIDE TRANSPORT SYSTEM PERMEASE PROTEIN APPC"/>
    <property type="match status" value="1"/>
</dbReference>
<reference evidence="9 10" key="1">
    <citation type="submission" date="2024-09" db="EMBL/GenBank/DDBJ databases">
        <authorList>
            <person name="Sun Q."/>
            <person name="Mori K."/>
        </authorList>
    </citation>
    <scope>NUCLEOTIDE SEQUENCE [LARGE SCALE GENOMIC DNA]</scope>
    <source>
        <strain evidence="9 10">CGMCC 1.15906</strain>
    </source>
</reference>
<proteinExistence type="inferred from homology"/>
<feature type="transmembrane region" description="Helical" evidence="7">
    <location>
        <begin position="134"/>
        <end position="154"/>
    </location>
</feature>
<dbReference type="InterPro" id="IPR050366">
    <property type="entry name" value="BP-dependent_transpt_permease"/>
</dbReference>
<dbReference type="InterPro" id="IPR025966">
    <property type="entry name" value="OppC_N"/>
</dbReference>
<accession>A0ABV6QFH9</accession>
<keyword evidence="4 7" id="KW-0812">Transmembrane</keyword>
<keyword evidence="10" id="KW-1185">Reference proteome</keyword>
<protein>
    <submittedName>
        <fullName evidence="9">ABC transporter permease</fullName>
    </submittedName>
</protein>
<evidence type="ECO:0000256" key="7">
    <source>
        <dbReference type="RuleBase" id="RU363032"/>
    </source>
</evidence>
<dbReference type="EMBL" id="JBHLTC010000005">
    <property type="protein sequence ID" value="MFC0623305.1"/>
    <property type="molecule type" value="Genomic_DNA"/>
</dbReference>
<keyword evidence="2 7" id="KW-0813">Transport</keyword>
<dbReference type="PROSITE" id="PS50928">
    <property type="entry name" value="ABC_TM1"/>
    <property type="match status" value="1"/>
</dbReference>
<dbReference type="InterPro" id="IPR000515">
    <property type="entry name" value="MetI-like"/>
</dbReference>
<keyword evidence="3" id="KW-1003">Cell membrane</keyword>
<feature type="transmembrane region" description="Helical" evidence="7">
    <location>
        <begin position="237"/>
        <end position="254"/>
    </location>
</feature>
<keyword evidence="6 7" id="KW-0472">Membrane</keyword>
<comment type="caution">
    <text evidence="9">The sequence shown here is derived from an EMBL/GenBank/DDBJ whole genome shotgun (WGS) entry which is preliminary data.</text>
</comment>
<feature type="domain" description="ABC transmembrane type-1" evidence="8">
    <location>
        <begin position="95"/>
        <end position="285"/>
    </location>
</feature>
<gene>
    <name evidence="9" type="ORF">ACFFGN_04480</name>
</gene>
<evidence type="ECO:0000313" key="9">
    <source>
        <dbReference type="EMBL" id="MFC0623305.1"/>
    </source>
</evidence>
<evidence type="ECO:0000256" key="4">
    <source>
        <dbReference type="ARBA" id="ARBA00022692"/>
    </source>
</evidence>
<evidence type="ECO:0000256" key="1">
    <source>
        <dbReference type="ARBA" id="ARBA00004651"/>
    </source>
</evidence>
<feature type="transmembrane region" description="Helical" evidence="7">
    <location>
        <begin position="160"/>
        <end position="178"/>
    </location>
</feature>
<evidence type="ECO:0000256" key="3">
    <source>
        <dbReference type="ARBA" id="ARBA00022475"/>
    </source>
</evidence>
<dbReference type="PANTHER" id="PTHR43386:SF6">
    <property type="entry name" value="ABC TRANSPORTER PERMEASE PROTEIN"/>
    <property type="match status" value="1"/>
</dbReference>
<name>A0ABV6QFH9_9ACTN</name>
<keyword evidence="5 7" id="KW-1133">Transmembrane helix</keyword>
<evidence type="ECO:0000313" key="10">
    <source>
        <dbReference type="Proteomes" id="UP001589890"/>
    </source>
</evidence>
<dbReference type="SUPFAM" id="SSF161098">
    <property type="entry name" value="MetI-like"/>
    <property type="match status" value="1"/>
</dbReference>
<comment type="similarity">
    <text evidence="7">Belongs to the binding-protein-dependent transport system permease family.</text>
</comment>
<dbReference type="Proteomes" id="UP001589890">
    <property type="component" value="Unassembled WGS sequence"/>
</dbReference>
<feature type="transmembrane region" description="Helical" evidence="7">
    <location>
        <begin position="266"/>
        <end position="285"/>
    </location>
</feature>
<feature type="transmembrane region" description="Helical" evidence="7">
    <location>
        <begin position="97"/>
        <end position="122"/>
    </location>
</feature>
<comment type="subcellular location">
    <subcellularLocation>
        <location evidence="1 7">Cell membrane</location>
        <topology evidence="1 7">Multi-pass membrane protein</topology>
    </subcellularLocation>
</comment>
<evidence type="ECO:0000256" key="6">
    <source>
        <dbReference type="ARBA" id="ARBA00023136"/>
    </source>
</evidence>
<dbReference type="CDD" id="cd06261">
    <property type="entry name" value="TM_PBP2"/>
    <property type="match status" value="1"/>
</dbReference>
<evidence type="ECO:0000259" key="8">
    <source>
        <dbReference type="PROSITE" id="PS50928"/>
    </source>
</evidence>
<dbReference type="InterPro" id="IPR035906">
    <property type="entry name" value="MetI-like_sf"/>
</dbReference>
<dbReference type="RefSeq" id="WP_380044007.1">
    <property type="nucleotide sequence ID" value="NZ_JBHLTC010000005.1"/>
</dbReference>
<dbReference type="Pfam" id="PF12911">
    <property type="entry name" value="OppC_N"/>
    <property type="match status" value="1"/>
</dbReference>
<dbReference type="Pfam" id="PF00528">
    <property type="entry name" value="BPD_transp_1"/>
    <property type="match status" value="1"/>
</dbReference>